<evidence type="ECO:0000313" key="2">
    <source>
        <dbReference type="EMBL" id="KAL0070935.1"/>
    </source>
</evidence>
<feature type="region of interest" description="Disordered" evidence="1">
    <location>
        <begin position="38"/>
        <end position="84"/>
    </location>
</feature>
<comment type="caution">
    <text evidence="2">The sequence shown here is derived from an EMBL/GenBank/DDBJ whole genome shotgun (WGS) entry which is preliminary data.</text>
</comment>
<sequence>MLRRRRGKEEHNLDNATLVGSALTPSEPATSIMHQASGSLNGQLPAFPRPPLRHTSRSTTNSRPDRRSWRLSASSSGDLQCPSPDTLHERCDTLPDDEGCHDPDLSLSRFDSALVQQRITDAIYLSPSAASQLPDPLSIRDDRELHNFVDRFRTLVSQITRETEDALEYAQSEPYVTEREVESDDDESDEGYPQWYYPHTPMPSPAAMGFDEFGRPTPYPPDDHIRILNQFVRRMPTIESLGSRELASITSSMGRTDGERMTSMSMHTLSRPPTRTMTDFTGSEPPSRAATPAVSLTLNMGVLPGPAGGGSSSVYGSPQTPKTPSFRSVSDVGEMPADRDESPLDSELGMRSPSLRGGNGQLSHSRSTFSFHTANSGGTGTVSSPELGSFCLHKVQSQRRY</sequence>
<keyword evidence="3" id="KW-1185">Reference proteome</keyword>
<evidence type="ECO:0000256" key="1">
    <source>
        <dbReference type="SAM" id="MobiDB-lite"/>
    </source>
</evidence>
<accession>A0ABR3AAD5</accession>
<name>A0ABR3AAD5_9AGAR</name>
<evidence type="ECO:0000313" key="3">
    <source>
        <dbReference type="Proteomes" id="UP001437256"/>
    </source>
</evidence>
<organism evidence="2 3">
    <name type="scientific">Marasmius tenuissimus</name>
    <dbReference type="NCBI Taxonomy" id="585030"/>
    <lineage>
        <taxon>Eukaryota</taxon>
        <taxon>Fungi</taxon>
        <taxon>Dikarya</taxon>
        <taxon>Basidiomycota</taxon>
        <taxon>Agaricomycotina</taxon>
        <taxon>Agaricomycetes</taxon>
        <taxon>Agaricomycetidae</taxon>
        <taxon>Agaricales</taxon>
        <taxon>Marasmiineae</taxon>
        <taxon>Marasmiaceae</taxon>
        <taxon>Marasmius</taxon>
    </lineage>
</organism>
<gene>
    <name evidence="2" type="ORF">AAF712_002156</name>
</gene>
<feature type="region of interest" description="Disordered" evidence="1">
    <location>
        <begin position="254"/>
        <end position="389"/>
    </location>
</feature>
<feature type="compositionally biased region" description="Polar residues" evidence="1">
    <location>
        <begin position="312"/>
        <end position="328"/>
    </location>
</feature>
<dbReference type="EMBL" id="JBBXMP010000005">
    <property type="protein sequence ID" value="KAL0070935.1"/>
    <property type="molecule type" value="Genomic_DNA"/>
</dbReference>
<dbReference type="Proteomes" id="UP001437256">
    <property type="component" value="Unassembled WGS sequence"/>
</dbReference>
<reference evidence="2 3" key="1">
    <citation type="submission" date="2024-05" db="EMBL/GenBank/DDBJ databases">
        <title>A draft genome resource for the thread blight pathogen Marasmius tenuissimus strain MS-2.</title>
        <authorList>
            <person name="Yulfo-Soto G.E."/>
            <person name="Baruah I.K."/>
            <person name="Amoako-Attah I."/>
            <person name="Bukari Y."/>
            <person name="Meinhardt L.W."/>
            <person name="Bailey B.A."/>
            <person name="Cohen S.P."/>
        </authorList>
    </citation>
    <scope>NUCLEOTIDE SEQUENCE [LARGE SCALE GENOMIC DNA]</scope>
    <source>
        <strain evidence="2 3">MS-2</strain>
    </source>
</reference>
<proteinExistence type="predicted"/>
<protein>
    <submittedName>
        <fullName evidence="2">Uncharacterized protein</fullName>
    </submittedName>
</protein>
<feature type="compositionally biased region" description="Polar residues" evidence="1">
    <location>
        <begin position="361"/>
        <end position="386"/>
    </location>
</feature>
<feature type="compositionally biased region" description="Polar residues" evidence="1">
    <location>
        <begin position="262"/>
        <end position="281"/>
    </location>
</feature>
<feature type="region of interest" description="Disordered" evidence="1">
    <location>
        <begin position="1"/>
        <end position="23"/>
    </location>
</feature>